<dbReference type="PANTHER" id="PTHR47755">
    <property type="entry name" value="CELL DIVISION PROTEIN FTSX"/>
    <property type="match status" value="1"/>
</dbReference>
<evidence type="ECO:0000256" key="11">
    <source>
        <dbReference type="SAM" id="Phobius"/>
    </source>
</evidence>
<evidence type="ECO:0000259" key="13">
    <source>
        <dbReference type="Pfam" id="PF18075"/>
    </source>
</evidence>
<dbReference type="Proteomes" id="UP000294581">
    <property type="component" value="Unassembled WGS sequence"/>
</dbReference>
<dbReference type="AlphaFoldDB" id="A0A4R8LMR3"/>
<protein>
    <recommendedName>
        <fullName evidence="3 10">Cell division protein FtsX</fullName>
    </recommendedName>
</protein>
<evidence type="ECO:0000256" key="4">
    <source>
        <dbReference type="ARBA" id="ARBA00022475"/>
    </source>
</evidence>
<dbReference type="PANTHER" id="PTHR47755:SF1">
    <property type="entry name" value="CELL DIVISION PROTEIN FTSX"/>
    <property type="match status" value="1"/>
</dbReference>
<sequence>MMSRLFRHLREGIKNVIRNGWMSFASMSAVIVTLAVLGFSLILTFNVAQMSTDVTSQLEFSAFLNVNATQQTGSAIAAQIKALPGVESVQVISKNEGLAQMKKELGSEMGDVLNAFKQNPLPIQLVVKPVDPHQIDRIARQVGEIQGVATVRDPHQLAAAIFRTLAIVRDVGVVFVVALLITSMFLISNTIRITIFSRRREIEIMKLVGATNWFIRWPFIVEGMLIGLIGAVVPVLVLVYGYRSLYIRAKGVFSGLSFPLVQAGDLGVKLAVILLAIGLFIGLWGGVMSVRRFLRV</sequence>
<keyword evidence="6 11" id="KW-0812">Transmembrane</keyword>
<dbReference type="RefSeq" id="WP_134159877.1">
    <property type="nucleotide sequence ID" value="NZ_SORF01000009.1"/>
</dbReference>
<reference evidence="14 15" key="1">
    <citation type="submission" date="2019-03" db="EMBL/GenBank/DDBJ databases">
        <title>Genomic Encyclopedia of Type Strains, Phase IV (KMG-IV): sequencing the most valuable type-strain genomes for metagenomic binning, comparative biology and taxonomic classification.</title>
        <authorList>
            <person name="Goeker M."/>
        </authorList>
    </citation>
    <scope>NUCLEOTIDE SEQUENCE [LARGE SCALE GENOMIC DNA]</scope>
    <source>
        <strain evidence="14 15">DSM 17974</strain>
    </source>
</reference>
<comment type="function">
    <text evidence="10">Part of the ABC transporter FtsEX involved in asymmetric cellular division facilitating the initiation of sporulation.</text>
</comment>
<evidence type="ECO:0000256" key="1">
    <source>
        <dbReference type="ARBA" id="ARBA00004651"/>
    </source>
</evidence>
<dbReference type="InterPro" id="IPR040690">
    <property type="entry name" value="FtsX_ECD"/>
</dbReference>
<feature type="transmembrane region" description="Helical" evidence="11">
    <location>
        <begin position="173"/>
        <end position="196"/>
    </location>
</feature>
<proteinExistence type="inferred from homology"/>
<comment type="caution">
    <text evidence="14">The sequence shown here is derived from an EMBL/GenBank/DDBJ whole genome shotgun (WGS) entry which is preliminary data.</text>
</comment>
<dbReference type="InterPro" id="IPR058204">
    <property type="entry name" value="FtsX_firmicutes-type"/>
</dbReference>
<dbReference type="PIRSF" id="PIRSF003097">
    <property type="entry name" value="FtsX"/>
    <property type="match status" value="1"/>
</dbReference>
<evidence type="ECO:0000256" key="2">
    <source>
        <dbReference type="ARBA" id="ARBA00007379"/>
    </source>
</evidence>
<gene>
    <name evidence="14" type="ORF">C7445_1096</name>
</gene>
<evidence type="ECO:0000256" key="5">
    <source>
        <dbReference type="ARBA" id="ARBA00022618"/>
    </source>
</evidence>
<comment type="subcellular location">
    <subcellularLocation>
        <location evidence="1">Cell membrane</location>
        <topology evidence="1">Multi-pass membrane protein</topology>
    </subcellularLocation>
</comment>
<keyword evidence="8 10" id="KW-0472">Membrane</keyword>
<dbReference type="GO" id="GO:0005886">
    <property type="term" value="C:plasma membrane"/>
    <property type="evidence" value="ECO:0007669"/>
    <property type="project" value="UniProtKB-SubCell"/>
</dbReference>
<keyword evidence="7 11" id="KW-1133">Transmembrane helix</keyword>
<feature type="transmembrane region" description="Helical" evidence="11">
    <location>
        <begin position="266"/>
        <end position="287"/>
    </location>
</feature>
<evidence type="ECO:0000313" key="14">
    <source>
        <dbReference type="EMBL" id="TDY44508.1"/>
    </source>
</evidence>
<dbReference type="Pfam" id="PF02687">
    <property type="entry name" value="FtsX"/>
    <property type="match status" value="1"/>
</dbReference>
<evidence type="ECO:0000256" key="10">
    <source>
        <dbReference type="PIRNR" id="PIRNR003097"/>
    </source>
</evidence>
<evidence type="ECO:0000256" key="9">
    <source>
        <dbReference type="ARBA" id="ARBA00023306"/>
    </source>
</evidence>
<organism evidence="14 15">
    <name type="scientific">Alicyclobacillus sacchari</name>
    <dbReference type="NCBI Taxonomy" id="392010"/>
    <lineage>
        <taxon>Bacteria</taxon>
        <taxon>Bacillati</taxon>
        <taxon>Bacillota</taxon>
        <taxon>Bacilli</taxon>
        <taxon>Bacillales</taxon>
        <taxon>Alicyclobacillaceae</taxon>
        <taxon>Alicyclobacillus</taxon>
    </lineage>
</organism>
<keyword evidence="9 10" id="KW-0131">Cell cycle</keyword>
<comment type="similarity">
    <text evidence="2 10">Belongs to the ABC-4 integral membrane protein family. FtsX subfamily.</text>
</comment>
<dbReference type="EMBL" id="SORF01000009">
    <property type="protein sequence ID" value="TDY44508.1"/>
    <property type="molecule type" value="Genomic_DNA"/>
</dbReference>
<dbReference type="Gene3D" id="3.30.70.3040">
    <property type="match status" value="1"/>
</dbReference>
<dbReference type="GO" id="GO:0051301">
    <property type="term" value="P:cell division"/>
    <property type="evidence" value="ECO:0007669"/>
    <property type="project" value="UniProtKB-KW"/>
</dbReference>
<evidence type="ECO:0000313" key="15">
    <source>
        <dbReference type="Proteomes" id="UP000294581"/>
    </source>
</evidence>
<keyword evidence="4 10" id="KW-1003">Cell membrane</keyword>
<dbReference type="Pfam" id="PF18075">
    <property type="entry name" value="FtsX_ECD"/>
    <property type="match status" value="1"/>
</dbReference>
<name>A0A4R8LMR3_9BACL</name>
<evidence type="ECO:0000259" key="12">
    <source>
        <dbReference type="Pfam" id="PF02687"/>
    </source>
</evidence>
<evidence type="ECO:0000256" key="8">
    <source>
        <dbReference type="ARBA" id="ARBA00023136"/>
    </source>
</evidence>
<feature type="domain" description="FtsX extracellular" evidence="13">
    <location>
        <begin position="59"/>
        <end position="151"/>
    </location>
</feature>
<keyword evidence="5 10" id="KW-0132">Cell division</keyword>
<dbReference type="NCBIfam" id="NF038347">
    <property type="entry name" value="FtsX_Gpos"/>
    <property type="match status" value="1"/>
</dbReference>
<accession>A0A4R8LMR3</accession>
<feature type="transmembrane region" description="Helical" evidence="11">
    <location>
        <begin position="21"/>
        <end position="43"/>
    </location>
</feature>
<keyword evidence="15" id="KW-1185">Reference proteome</keyword>
<feature type="transmembrane region" description="Helical" evidence="11">
    <location>
        <begin position="217"/>
        <end position="242"/>
    </location>
</feature>
<evidence type="ECO:0000256" key="7">
    <source>
        <dbReference type="ARBA" id="ARBA00022989"/>
    </source>
</evidence>
<evidence type="ECO:0000256" key="3">
    <source>
        <dbReference type="ARBA" id="ARBA00021907"/>
    </source>
</evidence>
<feature type="domain" description="ABC3 transporter permease C-terminal" evidence="12">
    <location>
        <begin position="174"/>
        <end position="295"/>
    </location>
</feature>
<dbReference type="InterPro" id="IPR004513">
    <property type="entry name" value="FtsX"/>
</dbReference>
<evidence type="ECO:0000256" key="6">
    <source>
        <dbReference type="ARBA" id="ARBA00022692"/>
    </source>
</evidence>
<dbReference type="InterPro" id="IPR003838">
    <property type="entry name" value="ABC3_permease_C"/>
</dbReference>
<dbReference type="OrthoDB" id="9812531at2"/>